<dbReference type="AlphaFoldDB" id="A0AAW5LKI6"/>
<comment type="caution">
    <text evidence="1">The sequence shown here is derived from an EMBL/GenBank/DDBJ whole genome shotgun (WGS) entry which is preliminary data.</text>
</comment>
<accession>A0AAW5LKI6</accession>
<dbReference type="NCBIfam" id="NF047360">
    <property type="entry name" value="tail_chap_PVL"/>
    <property type="match status" value="1"/>
</dbReference>
<dbReference type="Proteomes" id="UP001204068">
    <property type="component" value="Unassembled WGS sequence"/>
</dbReference>
<protein>
    <submittedName>
        <fullName evidence="1">Uncharacterized protein</fullName>
    </submittedName>
</protein>
<evidence type="ECO:0000313" key="1">
    <source>
        <dbReference type="EMBL" id="MCQ9302702.1"/>
    </source>
</evidence>
<reference evidence="1" key="1">
    <citation type="submission" date="2022-07" db="EMBL/GenBank/DDBJ databases">
        <title>Bacterial species isolated from the porcine tonsil microbiota.</title>
        <authorList>
            <person name="Oliveira I.M.F."/>
        </authorList>
    </citation>
    <scope>NUCLEOTIDE SEQUENCE</scope>
    <source>
        <strain evidence="1">8QC2O2</strain>
    </source>
</reference>
<dbReference type="EMBL" id="JANILD010000001">
    <property type="protein sequence ID" value="MCQ9302702.1"/>
    <property type="molecule type" value="Genomic_DNA"/>
</dbReference>
<proteinExistence type="predicted"/>
<organism evidence="1 2">
    <name type="scientific">Mammaliicoccus sciuri</name>
    <name type="common">Staphylococcus sciuri</name>
    <dbReference type="NCBI Taxonomy" id="1296"/>
    <lineage>
        <taxon>Bacteria</taxon>
        <taxon>Bacillati</taxon>
        <taxon>Bacillota</taxon>
        <taxon>Bacilli</taxon>
        <taxon>Bacillales</taxon>
        <taxon>Staphylococcaceae</taxon>
        <taxon>Mammaliicoccus</taxon>
    </lineage>
</organism>
<evidence type="ECO:0000313" key="2">
    <source>
        <dbReference type="Proteomes" id="UP001204068"/>
    </source>
</evidence>
<sequence length="169" mass="19693">MKKHFIELVTHYDEVGNIIEKQVFFTRPNISLSLVYECVDYLEHFDNKNVDHQMLADIVSRIYDSQFSNKQLLNGLQSYEGYKILMDQIVFVATGNTVDSSDISKEQQEEVSSWGELKNNLRSMIKEAVKKGDKDINDVLNTPFYFFVQELNEESKVVKKEESMLDAFM</sequence>
<dbReference type="NCBIfam" id="NF047426">
    <property type="entry name" value="tail_chap_PVL_C"/>
    <property type="match status" value="1"/>
</dbReference>
<dbReference type="InterPro" id="IPR057006">
    <property type="entry name" value="Phage_TAC_19"/>
</dbReference>
<dbReference type="RefSeq" id="WP_185160550.1">
    <property type="nucleotide sequence ID" value="NZ_CP048732.1"/>
</dbReference>
<name>A0AAW5LKI6_MAMSC</name>
<dbReference type="Pfam" id="PF23857">
    <property type="entry name" value="Phage_TAC_19"/>
    <property type="match status" value="1"/>
</dbReference>
<gene>
    <name evidence="1" type="ORF">NQ032_03590</name>
</gene>